<protein>
    <submittedName>
        <fullName evidence="2">Alpha-amylase</fullName>
    </submittedName>
</protein>
<evidence type="ECO:0000313" key="2">
    <source>
        <dbReference type="EMBL" id="QLY40017.1"/>
    </source>
</evidence>
<dbReference type="Gene3D" id="3.20.20.80">
    <property type="entry name" value="Glycosidases"/>
    <property type="match status" value="1"/>
</dbReference>
<proteinExistence type="predicted"/>
<name>A0A7L6N445_9MOLU</name>
<dbReference type="SMART" id="SM00642">
    <property type="entry name" value="Aamy"/>
    <property type="match status" value="1"/>
</dbReference>
<dbReference type="InterPro" id="IPR017853">
    <property type="entry name" value="GH"/>
</dbReference>
<organism evidence="2 3">
    <name type="scientific">Hujiaoplasma nucleasis</name>
    <dbReference type="NCBI Taxonomy" id="2725268"/>
    <lineage>
        <taxon>Bacteria</taxon>
        <taxon>Bacillati</taxon>
        <taxon>Mycoplasmatota</taxon>
        <taxon>Mollicutes</taxon>
        <taxon>Candidatus Izemoplasmatales</taxon>
        <taxon>Hujiaoplasmataceae</taxon>
        <taxon>Hujiaoplasma</taxon>
    </lineage>
</organism>
<accession>A0A7L6N445</accession>
<dbReference type="GO" id="GO:0004556">
    <property type="term" value="F:alpha-amylase activity"/>
    <property type="evidence" value="ECO:0007669"/>
    <property type="project" value="TreeGrafter"/>
</dbReference>
<dbReference type="KEGG" id="tbk:HF295_03745"/>
<sequence length="677" mass="79802">MKLNLEKLYDILNKKTEQGHINYVVPDLWNAWDYQGDEIRRLPSQEFLVNPYKFYSRLIKDIYLEFADKRRNYLKSLSSIHKDHKNHHWLLESVVYSSHIRTSASWDHDRSFSLDISNFDGLKETGTFIKMLAYLPTLKRMGINSIYLLPITKYSTQHKKGELGSPYAVRSFFDLDENLKDPMTDDQMTIDDEFKAFVEACHILDMRVIIDVIPRTNAVNSDFIREHPEWFYWIKADELTNYHSPHVETIGETIAPKEEYLKDVFESKNVKKHLAMFQKNPKEQDPELYNIIKDKENYLDLIKEKFNLVVAPAFSDWINDPQPPWSDVTFFRFYFDHPAVSQKYIDKDQAPYILYDSIKTNLYPGKKPNKELFDMIKNIIPYFQTNYGIDGARIDMGHALPNELLKMIMAEARAIDPDFGFIAEELDPSHFEQANEKGYNAVVGNGFWMEARYEEQKLKEYIFSSHKYTLPMFASIETHDTPRAASRKGGIEFARMITVLNMFVPKMMPFINSGQEVYEVQPMNLGLDATEQDLYHLDSNDLFYKKLALFDKFALHYMNPNRWELFDHLKGIVDLRKEWIEAMIDPNHLIRFNISNNHTIEYAFAKDNEGLIIVANTSNHEIHHNFSIQPLRLMINKNDHQGDLLYSTYELPRDYEHLYDESIYVHLQAFEVKIIKI</sequence>
<keyword evidence="3" id="KW-1185">Reference proteome</keyword>
<dbReference type="SUPFAM" id="SSF51445">
    <property type="entry name" value="(Trans)glycosidases"/>
    <property type="match status" value="1"/>
</dbReference>
<gene>
    <name evidence="2" type="ORF">HF295_03745</name>
</gene>
<reference evidence="2 3" key="1">
    <citation type="submission" date="2020-04" db="EMBL/GenBank/DDBJ databases">
        <authorList>
            <person name="Zheng R.K."/>
            <person name="Sun C.M."/>
        </authorList>
    </citation>
    <scope>NUCLEOTIDE SEQUENCE [LARGE SCALE GENOMIC DNA]</scope>
    <source>
        <strain evidence="3">zrk29</strain>
    </source>
</reference>
<evidence type="ECO:0000259" key="1">
    <source>
        <dbReference type="SMART" id="SM00642"/>
    </source>
</evidence>
<dbReference type="RefSeq" id="WP_312032512.1">
    <property type="nucleotide sequence ID" value="NZ_CP051151.1"/>
</dbReference>
<dbReference type="GO" id="GO:0009313">
    <property type="term" value="P:oligosaccharide catabolic process"/>
    <property type="evidence" value="ECO:0007669"/>
    <property type="project" value="TreeGrafter"/>
</dbReference>
<dbReference type="EMBL" id="CP051151">
    <property type="protein sequence ID" value="QLY40017.1"/>
    <property type="molecule type" value="Genomic_DNA"/>
</dbReference>
<dbReference type="AlphaFoldDB" id="A0A7L6N445"/>
<feature type="domain" description="Glycosyl hydrolase family 13 catalytic" evidence="1">
    <location>
        <begin position="110"/>
        <end position="551"/>
    </location>
</feature>
<dbReference type="Proteomes" id="UP000512167">
    <property type="component" value="Chromosome"/>
</dbReference>
<dbReference type="InterPro" id="IPR006047">
    <property type="entry name" value="GH13_cat_dom"/>
</dbReference>
<dbReference type="PANTHER" id="PTHR10357">
    <property type="entry name" value="ALPHA-AMYLASE FAMILY MEMBER"/>
    <property type="match status" value="1"/>
</dbReference>
<dbReference type="PANTHER" id="PTHR10357:SF179">
    <property type="entry name" value="NEUTRAL AND BASIC AMINO ACID TRANSPORT PROTEIN RBAT"/>
    <property type="match status" value="1"/>
</dbReference>
<evidence type="ECO:0000313" key="3">
    <source>
        <dbReference type="Proteomes" id="UP000512167"/>
    </source>
</evidence>